<dbReference type="Proteomes" id="UP000053260">
    <property type="component" value="Unassembled WGS sequence"/>
</dbReference>
<sequence>MTPASDDLAPEPTGNSAPLASRSGPPPTNPHARTRTWGAFTVVEAAGEIDLATAGFLAEHLDAATAGPEPDVLVDLRGVGFFDCSGLRVLCRADSRARSRGGRLRVVSDAPSIRRLLRGAGLLHRFPPLPGIPGQRQ</sequence>
<keyword evidence="6" id="KW-1185">Reference proteome</keyword>
<dbReference type="InterPro" id="IPR003658">
    <property type="entry name" value="Anti-sigma_ant"/>
</dbReference>
<organism evidence="5 6">
    <name type="scientific">Streptomyces dysideae</name>
    <dbReference type="NCBI Taxonomy" id="909626"/>
    <lineage>
        <taxon>Bacteria</taxon>
        <taxon>Bacillati</taxon>
        <taxon>Actinomycetota</taxon>
        <taxon>Actinomycetes</taxon>
        <taxon>Kitasatosporales</taxon>
        <taxon>Streptomycetaceae</taxon>
        <taxon>Streptomyces</taxon>
    </lineage>
</organism>
<dbReference type="CDD" id="cd07043">
    <property type="entry name" value="STAS_anti-anti-sigma_factors"/>
    <property type="match status" value="1"/>
</dbReference>
<dbReference type="STRING" id="909626.AQJ91_26220"/>
<dbReference type="GO" id="GO:0043856">
    <property type="term" value="F:anti-sigma factor antagonist activity"/>
    <property type="evidence" value="ECO:0007669"/>
    <property type="project" value="InterPro"/>
</dbReference>
<evidence type="ECO:0000313" key="5">
    <source>
        <dbReference type="EMBL" id="KUO18241.1"/>
    </source>
</evidence>
<dbReference type="PROSITE" id="PS50801">
    <property type="entry name" value="STAS"/>
    <property type="match status" value="1"/>
</dbReference>
<comment type="similarity">
    <text evidence="1 2">Belongs to the anti-sigma-factor antagonist family.</text>
</comment>
<dbReference type="PANTHER" id="PTHR33495">
    <property type="entry name" value="ANTI-SIGMA FACTOR ANTAGONIST TM_1081-RELATED-RELATED"/>
    <property type="match status" value="1"/>
</dbReference>
<dbReference type="OrthoDB" id="4284170at2"/>
<evidence type="ECO:0000313" key="6">
    <source>
        <dbReference type="Proteomes" id="UP000053260"/>
    </source>
</evidence>
<evidence type="ECO:0000256" key="1">
    <source>
        <dbReference type="ARBA" id="ARBA00009013"/>
    </source>
</evidence>
<dbReference type="InterPro" id="IPR002645">
    <property type="entry name" value="STAS_dom"/>
</dbReference>
<dbReference type="EMBL" id="LMXB01000067">
    <property type="protein sequence ID" value="KUO18241.1"/>
    <property type="molecule type" value="Genomic_DNA"/>
</dbReference>
<dbReference type="Pfam" id="PF01740">
    <property type="entry name" value="STAS"/>
    <property type="match status" value="1"/>
</dbReference>
<dbReference type="SUPFAM" id="SSF52091">
    <property type="entry name" value="SpoIIaa-like"/>
    <property type="match status" value="1"/>
</dbReference>
<dbReference type="InterPro" id="IPR036513">
    <property type="entry name" value="STAS_dom_sf"/>
</dbReference>
<feature type="region of interest" description="Disordered" evidence="3">
    <location>
        <begin position="1"/>
        <end position="36"/>
    </location>
</feature>
<evidence type="ECO:0000259" key="4">
    <source>
        <dbReference type="PROSITE" id="PS50801"/>
    </source>
</evidence>
<dbReference type="AlphaFoldDB" id="A0A101UWN7"/>
<dbReference type="Gene3D" id="3.30.750.24">
    <property type="entry name" value="STAS domain"/>
    <property type="match status" value="1"/>
</dbReference>
<name>A0A101UWN7_9ACTN</name>
<reference evidence="5 6" key="1">
    <citation type="submission" date="2015-10" db="EMBL/GenBank/DDBJ databases">
        <title>Draft genome sequence of Streptomyces sp. RV15, isolated from a marine sponge.</title>
        <authorList>
            <person name="Ruckert C."/>
            <person name="Abdelmohsen U.R."/>
            <person name="Winkler A."/>
            <person name="Hentschel U."/>
            <person name="Kalinowski J."/>
            <person name="Kampfer P."/>
            <person name="Glaeser S."/>
        </authorList>
    </citation>
    <scope>NUCLEOTIDE SEQUENCE [LARGE SCALE GENOMIC DNA]</scope>
    <source>
        <strain evidence="5 6">RV15</strain>
    </source>
</reference>
<dbReference type="RefSeq" id="WP_067026383.1">
    <property type="nucleotide sequence ID" value="NZ_KQ949092.1"/>
</dbReference>
<comment type="caution">
    <text evidence="5">The sequence shown here is derived from an EMBL/GenBank/DDBJ whole genome shotgun (WGS) entry which is preliminary data.</text>
</comment>
<protein>
    <recommendedName>
        <fullName evidence="2">Anti-sigma factor antagonist</fullName>
    </recommendedName>
</protein>
<accession>A0A101UWN7</accession>
<evidence type="ECO:0000256" key="2">
    <source>
        <dbReference type="RuleBase" id="RU003749"/>
    </source>
</evidence>
<gene>
    <name evidence="5" type="ORF">AQJ91_26220</name>
</gene>
<evidence type="ECO:0000256" key="3">
    <source>
        <dbReference type="SAM" id="MobiDB-lite"/>
    </source>
</evidence>
<dbReference type="NCBIfam" id="TIGR00377">
    <property type="entry name" value="ant_ant_sig"/>
    <property type="match status" value="1"/>
</dbReference>
<dbReference type="PANTHER" id="PTHR33495:SF2">
    <property type="entry name" value="ANTI-SIGMA FACTOR ANTAGONIST TM_1081-RELATED"/>
    <property type="match status" value="1"/>
</dbReference>
<proteinExistence type="inferred from homology"/>
<feature type="domain" description="STAS" evidence="4">
    <location>
        <begin position="30"/>
        <end position="137"/>
    </location>
</feature>